<reference evidence="2" key="1">
    <citation type="journal article" date="2011" name="Plant Physiol.">
        <title>Comprehensive sequence analysis of 24,783 barley full-length cDNAs derived from 12 clone libraries.</title>
        <authorList>
            <person name="Matsumoto T."/>
            <person name="Tanaka T."/>
            <person name="Sakai H."/>
            <person name="Amano N."/>
            <person name="Kanamori H."/>
            <person name="Kurita K."/>
            <person name="Kikuta A."/>
            <person name="Kamiya K."/>
            <person name="Yamamoto M."/>
            <person name="Ikawa H."/>
            <person name="Fujii N."/>
            <person name="Hori K."/>
            <person name="Itoh T."/>
            <person name="Sato K."/>
        </authorList>
    </citation>
    <scope>NUCLEOTIDE SEQUENCE</scope>
    <source>
        <tissue evidence="2">Shoot and root</tissue>
    </source>
</reference>
<feature type="chain" id="PRO_5003276106" evidence="1">
    <location>
        <begin position="20"/>
        <end position="87"/>
    </location>
</feature>
<name>F2DUR2_HORVV</name>
<evidence type="ECO:0000313" key="2">
    <source>
        <dbReference type="EMBL" id="BAJ98833.1"/>
    </source>
</evidence>
<organism evidence="2">
    <name type="scientific">Hordeum vulgare subsp. vulgare</name>
    <name type="common">Domesticated barley</name>
    <dbReference type="NCBI Taxonomy" id="112509"/>
    <lineage>
        <taxon>Eukaryota</taxon>
        <taxon>Viridiplantae</taxon>
        <taxon>Streptophyta</taxon>
        <taxon>Embryophyta</taxon>
        <taxon>Tracheophyta</taxon>
        <taxon>Spermatophyta</taxon>
        <taxon>Magnoliopsida</taxon>
        <taxon>Liliopsida</taxon>
        <taxon>Poales</taxon>
        <taxon>Poaceae</taxon>
        <taxon>BOP clade</taxon>
        <taxon>Pooideae</taxon>
        <taxon>Triticodae</taxon>
        <taxon>Triticeae</taxon>
        <taxon>Hordeinae</taxon>
        <taxon>Hordeum</taxon>
    </lineage>
</organism>
<proteinExistence type="evidence at transcript level"/>
<accession>F2DUR2</accession>
<dbReference type="AlphaFoldDB" id="F2DUR2"/>
<feature type="signal peptide" evidence="1">
    <location>
        <begin position="1"/>
        <end position="19"/>
    </location>
</feature>
<keyword evidence="1" id="KW-0732">Signal</keyword>
<sequence length="87" mass="9437">MKSVLVVVLLALLAFFAHAQQCTEALQVACVDDIRAAYPVCKKAAEAGGSDTTADLACLKYFNKMKPECWPCICMVAHAEHFDIKGC</sequence>
<evidence type="ECO:0000256" key="1">
    <source>
        <dbReference type="SAM" id="SignalP"/>
    </source>
</evidence>
<protein>
    <submittedName>
        <fullName evidence="2">Predicted protein</fullName>
    </submittedName>
</protein>
<dbReference type="EMBL" id="AK367630">
    <property type="protein sequence ID" value="BAJ98833.1"/>
    <property type="molecule type" value="mRNA"/>
</dbReference>